<gene>
    <name evidence="1" type="ORF">A6E01_20780</name>
</gene>
<evidence type="ECO:0000313" key="1">
    <source>
        <dbReference type="EMBL" id="ANO35649.1"/>
    </source>
</evidence>
<organism evidence="1 2">
    <name type="scientific">Vibrio breoganii</name>
    <dbReference type="NCBI Taxonomy" id="553239"/>
    <lineage>
        <taxon>Bacteria</taxon>
        <taxon>Pseudomonadati</taxon>
        <taxon>Pseudomonadota</taxon>
        <taxon>Gammaproteobacteria</taxon>
        <taxon>Vibrionales</taxon>
        <taxon>Vibrionaceae</taxon>
        <taxon>Vibrio</taxon>
    </lineage>
</organism>
<geneLocation type="plasmid" evidence="1 2">
    <name>unnamed1</name>
</geneLocation>
<accession>A0AAN0Y0H2</accession>
<reference evidence="1 2" key="1">
    <citation type="submission" date="2016-06" db="EMBL/GenBank/DDBJ databases">
        <title>Adaptive Radiation by Waves of Gene Transfer Leads to Fine-Scale Resource Partitioning in Marine Microbes.</title>
        <authorList>
            <person name="Hehemann J.-H."/>
            <person name="Arevalo P."/>
            <person name="Datta M.S."/>
            <person name="Yu X."/>
            <person name="Corzett C."/>
            <person name="Henschel A."/>
            <person name="Preheim S.P."/>
            <person name="Timberlake S."/>
            <person name="Alm E.J."/>
            <person name="Polz M.F."/>
        </authorList>
    </citation>
    <scope>NUCLEOTIDE SEQUENCE [LARGE SCALE GENOMIC DNA]</scope>
    <source>
        <strain evidence="1 2">FF50</strain>
        <plasmid evidence="1 2">unnamed1</plasmid>
    </source>
</reference>
<keyword evidence="1" id="KW-0614">Plasmid</keyword>
<evidence type="ECO:0000313" key="2">
    <source>
        <dbReference type="Proteomes" id="UP000092018"/>
    </source>
</evidence>
<dbReference type="KEGG" id="vbr:A6E01_20780"/>
<proteinExistence type="predicted"/>
<sequence length="128" mass="14485">MFKLAVIADLAFLSNRENQDYITSQLDLLLSNKLKDGDVSITSVENSYIEHITPLCLITYCTERSIILNTINNSGGNVNGARDIQLSVDCDALLLFISPTTWPDFEQTHKVFEMAKKRVVLRHEEPQL</sequence>
<name>A0AAN0Y0H2_9VIBR</name>
<dbReference type="Proteomes" id="UP000092018">
    <property type="component" value="Plasmid unnamed1"/>
</dbReference>
<dbReference type="EMBL" id="CP016179">
    <property type="protein sequence ID" value="ANO35649.1"/>
    <property type="molecule type" value="Genomic_DNA"/>
</dbReference>
<dbReference type="AlphaFoldDB" id="A0AAN0Y0H2"/>
<protein>
    <submittedName>
        <fullName evidence="1">Uncharacterized protein</fullName>
    </submittedName>
</protein>